<sequence length="333" mass="36300">MITVARAQLRMEKVSAGLKTATEALGIFRDLKSTRGMVKSLEVVVQAHMLQDNPNSGLQAANKELTAVKTSGNQRGEVDLLEMIAQTHAMLGQPRSAMSAAMQAKDIYTAMGEKAGEGSQLQTMAEMHRALGGMTEATACAEKALRCFKEANSRWGEEQATTTLSALLVQRGQPEKAPRRGEVQRALKDLAKAIEAHKAEDVRAAEEKLNSMNELVGEGEIQGILTPILLRDPTAVEFLEELGWKFAKEGAKPSQIRMFPHKGFYLHMIMTGMNFGPQFRAVNPYRMGNPGEEGATALSASQLPETEAWQMDMGYRPGLLDSCLQCGATMAFP</sequence>
<organism evidence="1">
    <name type="scientific">Alexandrium catenella</name>
    <name type="common">Red tide dinoflagellate</name>
    <name type="synonym">Gonyaulax catenella</name>
    <dbReference type="NCBI Taxonomy" id="2925"/>
    <lineage>
        <taxon>Eukaryota</taxon>
        <taxon>Sar</taxon>
        <taxon>Alveolata</taxon>
        <taxon>Dinophyceae</taxon>
        <taxon>Gonyaulacales</taxon>
        <taxon>Pyrocystaceae</taxon>
        <taxon>Alexandrium</taxon>
    </lineage>
</organism>
<reference evidence="1" key="1">
    <citation type="submission" date="2021-01" db="EMBL/GenBank/DDBJ databases">
        <authorList>
            <person name="Corre E."/>
            <person name="Pelletier E."/>
            <person name="Niang G."/>
            <person name="Scheremetjew M."/>
            <person name="Finn R."/>
            <person name="Kale V."/>
            <person name="Holt S."/>
            <person name="Cochrane G."/>
            <person name="Meng A."/>
            <person name="Brown T."/>
            <person name="Cohen L."/>
        </authorList>
    </citation>
    <scope>NUCLEOTIDE SEQUENCE</scope>
    <source>
        <strain evidence="1">OF101</strain>
    </source>
</reference>
<dbReference type="InterPro" id="IPR011990">
    <property type="entry name" value="TPR-like_helical_dom_sf"/>
</dbReference>
<dbReference type="PANTHER" id="PTHR10098:SF108">
    <property type="entry name" value="TETRATRICOPEPTIDE REPEAT PROTEIN 28"/>
    <property type="match status" value="1"/>
</dbReference>
<gene>
    <name evidence="1" type="ORF">ACAT0790_LOCUS51501</name>
</gene>
<protein>
    <submittedName>
        <fullName evidence="1">Uncharacterized protein</fullName>
    </submittedName>
</protein>
<dbReference type="EMBL" id="HBGE01086440">
    <property type="protein sequence ID" value="CAD9174732.1"/>
    <property type="molecule type" value="Transcribed_RNA"/>
</dbReference>
<dbReference type="SUPFAM" id="SSF48452">
    <property type="entry name" value="TPR-like"/>
    <property type="match status" value="1"/>
</dbReference>
<dbReference type="AlphaFoldDB" id="A0A7S1WLH8"/>
<dbReference type="Gene3D" id="3.10.129.120">
    <property type="match status" value="1"/>
</dbReference>
<name>A0A7S1WLH8_ALECA</name>
<accession>A0A7S1WLH8</accession>
<evidence type="ECO:0000313" key="1">
    <source>
        <dbReference type="EMBL" id="CAD9174732.1"/>
    </source>
</evidence>
<dbReference type="Gene3D" id="1.25.40.10">
    <property type="entry name" value="Tetratricopeptide repeat domain"/>
    <property type="match status" value="1"/>
</dbReference>
<proteinExistence type="predicted"/>
<dbReference type="PANTHER" id="PTHR10098">
    <property type="entry name" value="RAPSYN-RELATED"/>
    <property type="match status" value="1"/>
</dbReference>